<dbReference type="Pfam" id="PF00535">
    <property type="entry name" value="Glycos_transf_2"/>
    <property type="match status" value="1"/>
</dbReference>
<dbReference type="PANTHER" id="PTHR48090">
    <property type="entry name" value="UNDECAPRENYL-PHOSPHATE 4-DEOXY-4-FORMAMIDO-L-ARABINOSE TRANSFERASE-RELATED"/>
    <property type="match status" value="1"/>
</dbReference>
<dbReference type="InterPro" id="IPR050256">
    <property type="entry name" value="Glycosyltransferase_2"/>
</dbReference>
<gene>
    <name evidence="10" type="ORF">HF209_11735</name>
    <name evidence="11" type="ORF">HF257_08165</name>
    <name evidence="12" type="ORF">HF257_11395</name>
</gene>
<keyword evidence="3" id="KW-0328">Glycosyltransferase</keyword>
<evidence type="ECO:0000256" key="8">
    <source>
        <dbReference type="SAM" id="Phobius"/>
    </source>
</evidence>
<comment type="caution">
    <text evidence="12">The sequence shown here is derived from an EMBL/GenBank/DDBJ whole genome shotgun (WGS) entry which is preliminary data.</text>
</comment>
<dbReference type="Proteomes" id="UP000520513">
    <property type="component" value="Unassembled WGS sequence"/>
</dbReference>
<name>A0A7X1DYN9_9PSED</name>
<accession>A0A7X1DYN9</accession>
<dbReference type="EMBL" id="JAAXCY010000003">
    <property type="protein sequence ID" value="MBC2405975.1"/>
    <property type="molecule type" value="Genomic_DNA"/>
</dbReference>
<comment type="subcellular location">
    <subcellularLocation>
        <location evidence="1">Membrane</location>
        <topology evidence="1">Multi-pass membrane protein</topology>
    </subcellularLocation>
</comment>
<feature type="transmembrane region" description="Helical" evidence="8">
    <location>
        <begin position="242"/>
        <end position="264"/>
    </location>
</feature>
<dbReference type="GO" id="GO:0016757">
    <property type="term" value="F:glycosyltransferase activity"/>
    <property type="evidence" value="ECO:0007669"/>
    <property type="project" value="UniProtKB-KW"/>
</dbReference>
<evidence type="ECO:0000313" key="11">
    <source>
        <dbReference type="EMBL" id="MBC2405975.1"/>
    </source>
</evidence>
<dbReference type="Gene3D" id="3.90.550.10">
    <property type="entry name" value="Spore Coat Polysaccharide Biosynthesis Protein SpsA, Chain A"/>
    <property type="match status" value="1"/>
</dbReference>
<evidence type="ECO:0000313" key="12">
    <source>
        <dbReference type="EMBL" id="MBC2406611.1"/>
    </source>
</evidence>
<evidence type="ECO:0000313" key="14">
    <source>
        <dbReference type="Proteomes" id="UP000534677"/>
    </source>
</evidence>
<evidence type="ECO:0000256" key="7">
    <source>
        <dbReference type="ARBA" id="ARBA00023136"/>
    </source>
</evidence>
<evidence type="ECO:0000256" key="5">
    <source>
        <dbReference type="ARBA" id="ARBA00022692"/>
    </source>
</evidence>
<protein>
    <submittedName>
        <fullName evidence="12">Glycosyltransferase family 2 protein</fullName>
    </submittedName>
</protein>
<keyword evidence="5 8" id="KW-0812">Transmembrane</keyword>
<dbReference type="GO" id="GO:0005886">
    <property type="term" value="C:plasma membrane"/>
    <property type="evidence" value="ECO:0007669"/>
    <property type="project" value="TreeGrafter"/>
</dbReference>
<feature type="domain" description="Glycosyltransferase 2-like" evidence="9">
    <location>
        <begin position="19"/>
        <end position="150"/>
    </location>
</feature>
<keyword evidence="6 8" id="KW-1133">Transmembrane helix</keyword>
<dbReference type="CDD" id="cd04187">
    <property type="entry name" value="DPM1_like_bac"/>
    <property type="match status" value="1"/>
</dbReference>
<proteinExistence type="predicted"/>
<dbReference type="InterPro" id="IPR001173">
    <property type="entry name" value="Glyco_trans_2-like"/>
</dbReference>
<evidence type="ECO:0000259" key="9">
    <source>
        <dbReference type="Pfam" id="PF00535"/>
    </source>
</evidence>
<dbReference type="RefSeq" id="WP_185707356.1">
    <property type="nucleotide sequence ID" value="NZ_JAAXCY010000003.1"/>
</dbReference>
<dbReference type="Proteomes" id="UP000534677">
    <property type="component" value="Unassembled WGS sequence"/>
</dbReference>
<dbReference type="AlphaFoldDB" id="A0A7X1DYN9"/>
<evidence type="ECO:0000256" key="6">
    <source>
        <dbReference type="ARBA" id="ARBA00022989"/>
    </source>
</evidence>
<evidence type="ECO:0000313" key="13">
    <source>
        <dbReference type="Proteomes" id="UP000520513"/>
    </source>
</evidence>
<keyword evidence="4 12" id="KW-0808">Transferase</keyword>
<evidence type="ECO:0000256" key="2">
    <source>
        <dbReference type="ARBA" id="ARBA00022519"/>
    </source>
</evidence>
<evidence type="ECO:0000256" key="1">
    <source>
        <dbReference type="ARBA" id="ARBA00004141"/>
    </source>
</evidence>
<keyword evidence="2" id="KW-0997">Cell inner membrane</keyword>
<dbReference type="EMBL" id="JAAXCY010000004">
    <property type="protein sequence ID" value="MBC2406611.1"/>
    <property type="molecule type" value="Genomic_DNA"/>
</dbReference>
<evidence type="ECO:0000256" key="4">
    <source>
        <dbReference type="ARBA" id="ARBA00022679"/>
    </source>
</evidence>
<keyword evidence="2" id="KW-1003">Cell membrane</keyword>
<dbReference type="SUPFAM" id="SSF53448">
    <property type="entry name" value="Nucleotide-diphospho-sugar transferases"/>
    <property type="match status" value="1"/>
</dbReference>
<dbReference type="EMBL" id="JAAXCZ010000005">
    <property type="protein sequence ID" value="MBC2381614.1"/>
    <property type="molecule type" value="Genomic_DNA"/>
</dbReference>
<dbReference type="PANTHER" id="PTHR48090:SF1">
    <property type="entry name" value="PROPHAGE BACTOPRENOL GLUCOSYL TRANSFERASE HOMOLOG"/>
    <property type="match status" value="1"/>
</dbReference>
<organism evidence="12 13">
    <name type="scientific">Pseudomonas cremoris</name>
    <dbReference type="NCBI Taxonomy" id="2724178"/>
    <lineage>
        <taxon>Bacteria</taxon>
        <taxon>Pseudomonadati</taxon>
        <taxon>Pseudomonadota</taxon>
        <taxon>Gammaproteobacteria</taxon>
        <taxon>Pseudomonadales</taxon>
        <taxon>Pseudomonadaceae</taxon>
        <taxon>Pseudomonas</taxon>
    </lineage>
</organism>
<evidence type="ECO:0000313" key="10">
    <source>
        <dbReference type="EMBL" id="MBC2381614.1"/>
    </source>
</evidence>
<keyword evidence="14" id="KW-1185">Reference proteome</keyword>
<feature type="transmembrane region" description="Helical" evidence="8">
    <location>
        <begin position="276"/>
        <end position="298"/>
    </location>
</feature>
<sequence>MTSNAHLAADSGPSTELTLLIPCFNEQCVLAQFHARLLNAVEQLNITFEVLYINDGSQDDTAAIIDQFSLDPRIRSLHLNRNFGKEAAMRAGINEAQGRAVIILDCDLQDPPELVPLMVQEWRKGFEIVNMQRRSRHGDSWHKRVTARCYYAAMDQLIDGFDVPREVSDFRLIGPNALAAIRAMDDNAGVLKILVSWLGYPTTEVNYDRKPRQAGQTKWSTLSLLNLGADSILAFSTRPLRLYSYVSGISFLLGSLWIAGVATFGEPTYQHLLMQAILLLCLGTAVVGEYVARVLAIISPRPNSLCKREQP</sequence>
<dbReference type="InterPro" id="IPR029044">
    <property type="entry name" value="Nucleotide-diphossugar_trans"/>
</dbReference>
<reference evidence="13 14" key="1">
    <citation type="submission" date="2020-04" db="EMBL/GenBank/DDBJ databases">
        <title>Pseudomonas crami sp. nov., a novel proteolytic bacterial species isolated from cream.</title>
        <authorList>
            <person name="Hofmann K."/>
            <person name="Woller A."/>
            <person name="Huptas C."/>
            <person name="Wenning M."/>
            <person name="Scherer S."/>
            <person name="Doll E.V."/>
        </authorList>
    </citation>
    <scope>NUCLEOTIDE SEQUENCE [LARGE SCALE GENOMIC DNA]</scope>
    <source>
        <strain evidence="10 14">WS 5096</strain>
        <strain evidence="12 13">WS 5106</strain>
    </source>
</reference>
<evidence type="ECO:0000256" key="3">
    <source>
        <dbReference type="ARBA" id="ARBA00022676"/>
    </source>
</evidence>
<keyword evidence="7 8" id="KW-0472">Membrane</keyword>